<evidence type="ECO:0000313" key="1">
    <source>
        <dbReference type="EMBL" id="CAG8588807.1"/>
    </source>
</evidence>
<comment type="caution">
    <text evidence="1">The sequence shown here is derived from an EMBL/GenBank/DDBJ whole genome shotgun (WGS) entry which is preliminary data.</text>
</comment>
<name>A0A9N9C6G0_FUNMO</name>
<protein>
    <submittedName>
        <fullName evidence="1">15266_t:CDS:1</fullName>
    </submittedName>
</protein>
<organism evidence="1 2">
    <name type="scientific">Funneliformis mosseae</name>
    <name type="common">Endomycorrhizal fungus</name>
    <name type="synonym">Glomus mosseae</name>
    <dbReference type="NCBI Taxonomy" id="27381"/>
    <lineage>
        <taxon>Eukaryota</taxon>
        <taxon>Fungi</taxon>
        <taxon>Fungi incertae sedis</taxon>
        <taxon>Mucoromycota</taxon>
        <taxon>Glomeromycotina</taxon>
        <taxon>Glomeromycetes</taxon>
        <taxon>Glomerales</taxon>
        <taxon>Glomeraceae</taxon>
        <taxon>Funneliformis</taxon>
    </lineage>
</organism>
<sequence length="63" mass="7393">MSVTIQESPAFHRFATRTHTHISKISEQASPYIDESARRTEIFMKSFKENLKREAEKANWPKV</sequence>
<proteinExistence type="predicted"/>
<dbReference type="EMBL" id="CAJVPP010002141">
    <property type="protein sequence ID" value="CAG8588807.1"/>
    <property type="molecule type" value="Genomic_DNA"/>
</dbReference>
<dbReference type="AlphaFoldDB" id="A0A9N9C6G0"/>
<dbReference type="Proteomes" id="UP000789375">
    <property type="component" value="Unassembled WGS sequence"/>
</dbReference>
<reference evidence="1" key="1">
    <citation type="submission" date="2021-06" db="EMBL/GenBank/DDBJ databases">
        <authorList>
            <person name="Kallberg Y."/>
            <person name="Tangrot J."/>
            <person name="Rosling A."/>
        </authorList>
    </citation>
    <scope>NUCLEOTIDE SEQUENCE</scope>
    <source>
        <strain evidence="1">87-6 pot B 2015</strain>
    </source>
</reference>
<gene>
    <name evidence="1" type="ORF">FMOSSE_LOCUS8329</name>
</gene>
<keyword evidence="2" id="KW-1185">Reference proteome</keyword>
<evidence type="ECO:0000313" key="2">
    <source>
        <dbReference type="Proteomes" id="UP000789375"/>
    </source>
</evidence>
<accession>A0A9N9C6G0</accession>